<protein>
    <submittedName>
        <fullName evidence="10">Uncharacterized protein</fullName>
    </submittedName>
</protein>
<dbReference type="EMBL" id="WIPF01000003">
    <property type="protein sequence ID" value="KAF3231683.1"/>
    <property type="molecule type" value="Genomic_DNA"/>
</dbReference>
<organism evidence="10 11">
    <name type="scientific">Orbilia oligospora</name>
    <name type="common">Nematode-trapping fungus</name>
    <name type="synonym">Arthrobotrys oligospora</name>
    <dbReference type="NCBI Taxonomy" id="2813651"/>
    <lineage>
        <taxon>Eukaryota</taxon>
        <taxon>Fungi</taxon>
        <taxon>Dikarya</taxon>
        <taxon>Ascomycota</taxon>
        <taxon>Pezizomycotina</taxon>
        <taxon>Orbiliomycetes</taxon>
        <taxon>Orbiliales</taxon>
        <taxon>Orbiliaceae</taxon>
        <taxon>Orbilia</taxon>
    </lineage>
</organism>
<keyword evidence="4" id="KW-0679">Respiratory chain</keyword>
<gene>
    <name evidence="10" type="ORF">TWF191_005743</name>
</gene>
<evidence type="ECO:0000256" key="5">
    <source>
        <dbReference type="ARBA" id="ARBA00022792"/>
    </source>
</evidence>
<dbReference type="Proteomes" id="UP000483672">
    <property type="component" value="Unassembled WGS sequence"/>
</dbReference>
<accession>A0A6G1LX97</accession>
<dbReference type="AlphaFoldDB" id="A0A6G1LX97"/>
<keyword evidence="3" id="KW-0813">Transport</keyword>
<dbReference type="PANTHER" id="PTHR12653:SF0">
    <property type="entry name" value="NADH DEHYDROGENASE [UBIQUINONE] 1 ALPHA SUBCOMPLEX SUBUNIT 5"/>
    <property type="match status" value="1"/>
</dbReference>
<evidence type="ECO:0000256" key="9">
    <source>
        <dbReference type="SAM" id="MobiDB-lite"/>
    </source>
</evidence>
<evidence type="ECO:0000256" key="1">
    <source>
        <dbReference type="ARBA" id="ARBA00004443"/>
    </source>
</evidence>
<evidence type="ECO:0000256" key="4">
    <source>
        <dbReference type="ARBA" id="ARBA00022660"/>
    </source>
</evidence>
<dbReference type="GO" id="GO:0022904">
    <property type="term" value="P:respiratory electron transport chain"/>
    <property type="evidence" value="ECO:0007669"/>
    <property type="project" value="InterPro"/>
</dbReference>
<comment type="subcellular location">
    <subcellularLocation>
        <location evidence="1">Mitochondrion inner membrane</location>
        <topology evidence="1">Peripheral membrane protein</topology>
        <orientation evidence="1">Matrix side</orientation>
    </subcellularLocation>
</comment>
<proteinExistence type="inferred from homology"/>
<feature type="region of interest" description="Disordered" evidence="9">
    <location>
        <begin position="32"/>
        <end position="51"/>
    </location>
</feature>
<evidence type="ECO:0000256" key="7">
    <source>
        <dbReference type="ARBA" id="ARBA00023128"/>
    </source>
</evidence>
<dbReference type="InterPro" id="IPR006806">
    <property type="entry name" value="NDUFA5"/>
</dbReference>
<evidence type="ECO:0000256" key="8">
    <source>
        <dbReference type="ARBA" id="ARBA00023136"/>
    </source>
</evidence>
<evidence type="ECO:0000256" key="6">
    <source>
        <dbReference type="ARBA" id="ARBA00022982"/>
    </source>
</evidence>
<keyword evidence="5" id="KW-0999">Mitochondrion inner membrane</keyword>
<sequence length="306" mass="35503">MLDENQPHFEAGANCHWPIKHFLIPVEELHPVGRHSGRQPQSISSPNPSTLAIDYIAGDTRRLPSVSHTHPSTMRPALRLLQAAKSVTPTKHTPRLFAFHPTGIAGLPTHPTPRPTLLTIYNRTLQKLSEFPEESAYRTATEAIIKHRKRIVEEQIPVGWEAYLKERERRGIESPPKYNEEIEEQVLHREAIQAYWGNWEGHQDDDHELVELVKWRNDEIKEARIAHWEEVNKRKAPDYEGFRGEPDISAEQVETIEEQIGSGLIEQVIEQAYDEYKLVDVMAKTKPWEPLMEEPVEGQWKYFERE</sequence>
<keyword evidence="7" id="KW-0496">Mitochondrion</keyword>
<dbReference type="Pfam" id="PF04716">
    <property type="entry name" value="ETC_C1_NDUFA5"/>
    <property type="match status" value="1"/>
</dbReference>
<name>A0A6G1LX97_ORBOL</name>
<evidence type="ECO:0000313" key="11">
    <source>
        <dbReference type="Proteomes" id="UP000483672"/>
    </source>
</evidence>
<comment type="similarity">
    <text evidence="2">Belongs to the complex I NDUFA5 subunit family.</text>
</comment>
<dbReference type="PANTHER" id="PTHR12653">
    <property type="entry name" value="NADH-UBIQUINONE OXIDOREDUCTASE 13 KD-B SUBUNIT"/>
    <property type="match status" value="1"/>
</dbReference>
<evidence type="ECO:0000256" key="3">
    <source>
        <dbReference type="ARBA" id="ARBA00022448"/>
    </source>
</evidence>
<evidence type="ECO:0000256" key="2">
    <source>
        <dbReference type="ARBA" id="ARBA00010261"/>
    </source>
</evidence>
<comment type="caution">
    <text evidence="10">The sequence shown here is derived from an EMBL/GenBank/DDBJ whole genome shotgun (WGS) entry which is preliminary data.</text>
</comment>
<evidence type="ECO:0000313" key="10">
    <source>
        <dbReference type="EMBL" id="KAF3231683.1"/>
    </source>
</evidence>
<keyword evidence="8" id="KW-0472">Membrane</keyword>
<dbReference type="GO" id="GO:0005743">
    <property type="term" value="C:mitochondrial inner membrane"/>
    <property type="evidence" value="ECO:0007669"/>
    <property type="project" value="UniProtKB-SubCell"/>
</dbReference>
<reference evidence="10 11" key="1">
    <citation type="submission" date="2019-06" db="EMBL/GenBank/DDBJ databases">
        <authorList>
            <person name="Palmer J.M."/>
        </authorList>
    </citation>
    <scope>NUCLEOTIDE SEQUENCE [LARGE SCALE GENOMIC DNA]</scope>
    <source>
        <strain evidence="10 11">TWF191</strain>
    </source>
</reference>
<keyword evidence="6" id="KW-0249">Electron transport</keyword>
<feature type="compositionally biased region" description="Polar residues" evidence="9">
    <location>
        <begin position="38"/>
        <end position="50"/>
    </location>
</feature>